<evidence type="ECO:0000313" key="4">
    <source>
        <dbReference type="Proteomes" id="UP000800040"/>
    </source>
</evidence>
<name>A0A6A5K9K0_9PLEO</name>
<keyword evidence="4" id="KW-1185">Reference proteome</keyword>
<keyword evidence="2" id="KW-0472">Membrane</keyword>
<feature type="compositionally biased region" description="Polar residues" evidence="1">
    <location>
        <begin position="10"/>
        <end position="21"/>
    </location>
</feature>
<feature type="transmembrane region" description="Helical" evidence="2">
    <location>
        <begin position="71"/>
        <end position="90"/>
    </location>
</feature>
<sequence>MASRVPSHDTALTNSHPTPQAASPGDIELQDLSAPPPDHHEAAAAPETSSQTQSSPAPVPSWRKRIMTPRYLILIFVAIGILVVAATSVLKRKDQPAHGGRFYTIARSSSTSTNVTHTMGHGFPWPKRMKNFFA</sequence>
<keyword evidence="2" id="KW-1133">Transmembrane helix</keyword>
<evidence type="ECO:0000256" key="1">
    <source>
        <dbReference type="SAM" id="MobiDB-lite"/>
    </source>
</evidence>
<reference evidence="3" key="1">
    <citation type="submission" date="2020-01" db="EMBL/GenBank/DDBJ databases">
        <authorList>
            <consortium name="DOE Joint Genome Institute"/>
            <person name="Haridas S."/>
            <person name="Albert R."/>
            <person name="Binder M."/>
            <person name="Bloem J."/>
            <person name="Labutti K."/>
            <person name="Salamov A."/>
            <person name="Andreopoulos B."/>
            <person name="Baker S.E."/>
            <person name="Barry K."/>
            <person name="Bills G."/>
            <person name="Bluhm B.H."/>
            <person name="Cannon C."/>
            <person name="Castanera R."/>
            <person name="Culley D.E."/>
            <person name="Daum C."/>
            <person name="Ezra D."/>
            <person name="Gonzalez J.B."/>
            <person name="Henrissat B."/>
            <person name="Kuo A."/>
            <person name="Liang C."/>
            <person name="Lipzen A."/>
            <person name="Lutzoni F."/>
            <person name="Magnuson J."/>
            <person name="Mondo S."/>
            <person name="Nolan M."/>
            <person name="Ohm R."/>
            <person name="Pangilinan J."/>
            <person name="Park H.-J."/>
            <person name="Ramirez L."/>
            <person name="Alfaro M."/>
            <person name="Sun H."/>
            <person name="Tritt A."/>
            <person name="Yoshinaga Y."/>
            <person name="Zwiers L.-H."/>
            <person name="Turgeon B.G."/>
            <person name="Goodwin S.B."/>
            <person name="Spatafora J.W."/>
            <person name="Crous P.W."/>
            <person name="Grigoriev I.V."/>
        </authorList>
    </citation>
    <scope>NUCLEOTIDE SEQUENCE</scope>
    <source>
        <strain evidence="3">P77</strain>
    </source>
</reference>
<gene>
    <name evidence="3" type="ORF">BDW02DRAFT_602017</name>
</gene>
<proteinExistence type="predicted"/>
<accession>A0A6A5K9K0</accession>
<dbReference type="EMBL" id="ML975412">
    <property type="protein sequence ID" value="KAF1830063.1"/>
    <property type="molecule type" value="Genomic_DNA"/>
</dbReference>
<protein>
    <submittedName>
        <fullName evidence="3">Uncharacterized protein</fullName>
    </submittedName>
</protein>
<evidence type="ECO:0000313" key="3">
    <source>
        <dbReference type="EMBL" id="KAF1830063.1"/>
    </source>
</evidence>
<evidence type="ECO:0000256" key="2">
    <source>
        <dbReference type="SAM" id="Phobius"/>
    </source>
</evidence>
<organism evidence="3 4">
    <name type="scientific">Decorospora gaudefroyi</name>
    <dbReference type="NCBI Taxonomy" id="184978"/>
    <lineage>
        <taxon>Eukaryota</taxon>
        <taxon>Fungi</taxon>
        <taxon>Dikarya</taxon>
        <taxon>Ascomycota</taxon>
        <taxon>Pezizomycotina</taxon>
        <taxon>Dothideomycetes</taxon>
        <taxon>Pleosporomycetidae</taxon>
        <taxon>Pleosporales</taxon>
        <taxon>Pleosporineae</taxon>
        <taxon>Pleosporaceae</taxon>
        <taxon>Decorospora</taxon>
    </lineage>
</organism>
<dbReference type="AlphaFoldDB" id="A0A6A5K9K0"/>
<keyword evidence="2" id="KW-0812">Transmembrane</keyword>
<dbReference type="Proteomes" id="UP000800040">
    <property type="component" value="Unassembled WGS sequence"/>
</dbReference>
<feature type="region of interest" description="Disordered" evidence="1">
    <location>
        <begin position="1"/>
        <end position="61"/>
    </location>
</feature>